<dbReference type="AlphaFoldDB" id="A0A9W7B0J2"/>
<gene>
    <name evidence="6" type="ORF">TL16_g07773</name>
</gene>
<accession>A0A9W7B0J2</accession>
<dbReference type="InterPro" id="IPR013083">
    <property type="entry name" value="Znf_RING/FYVE/PHD"/>
</dbReference>
<dbReference type="InterPro" id="IPR002893">
    <property type="entry name" value="Znf_MYND"/>
</dbReference>
<evidence type="ECO:0000313" key="6">
    <source>
        <dbReference type="EMBL" id="GMH78368.1"/>
    </source>
</evidence>
<comment type="caution">
    <text evidence="6">The sequence shown here is derived from an EMBL/GenBank/DDBJ whole genome shotgun (WGS) entry which is preliminary data.</text>
</comment>
<proteinExistence type="predicted"/>
<evidence type="ECO:0000256" key="1">
    <source>
        <dbReference type="ARBA" id="ARBA00022723"/>
    </source>
</evidence>
<dbReference type="PANTHER" id="PTHR14879:SF5">
    <property type="entry name" value="RING-TYPE DOMAIN-CONTAINING PROTEIN"/>
    <property type="match status" value="1"/>
</dbReference>
<evidence type="ECO:0000313" key="7">
    <source>
        <dbReference type="Proteomes" id="UP001162640"/>
    </source>
</evidence>
<dbReference type="Pfam" id="PF13920">
    <property type="entry name" value="zf-C3HC4_3"/>
    <property type="match status" value="1"/>
</dbReference>
<evidence type="ECO:0000256" key="3">
    <source>
        <dbReference type="ARBA" id="ARBA00022833"/>
    </source>
</evidence>
<evidence type="ECO:0000259" key="5">
    <source>
        <dbReference type="PROSITE" id="PS50089"/>
    </source>
</evidence>
<dbReference type="SMART" id="SM00184">
    <property type="entry name" value="RING"/>
    <property type="match status" value="1"/>
</dbReference>
<dbReference type="SUPFAM" id="SSF144232">
    <property type="entry name" value="HIT/MYND zinc finger-like"/>
    <property type="match status" value="1"/>
</dbReference>
<dbReference type="InterPro" id="IPR001841">
    <property type="entry name" value="Znf_RING"/>
</dbReference>
<keyword evidence="2 4" id="KW-0863">Zinc-finger</keyword>
<feature type="domain" description="RING-type" evidence="5">
    <location>
        <begin position="86"/>
        <end position="125"/>
    </location>
</feature>
<protein>
    <recommendedName>
        <fullName evidence="5">RING-type domain-containing protein</fullName>
    </recommendedName>
</protein>
<evidence type="ECO:0000256" key="2">
    <source>
        <dbReference type="ARBA" id="ARBA00022771"/>
    </source>
</evidence>
<dbReference type="SUPFAM" id="SSF57850">
    <property type="entry name" value="RING/U-box"/>
    <property type="match status" value="1"/>
</dbReference>
<dbReference type="InterPro" id="IPR051728">
    <property type="entry name" value="RING-FYVE_E3_ubiquitin-ligase"/>
</dbReference>
<dbReference type="GO" id="GO:0008270">
    <property type="term" value="F:zinc ion binding"/>
    <property type="evidence" value="ECO:0007669"/>
    <property type="project" value="UniProtKB-KW"/>
</dbReference>
<dbReference type="Gene3D" id="3.30.40.10">
    <property type="entry name" value="Zinc/RING finger domain, C3HC4 (zinc finger)"/>
    <property type="match status" value="1"/>
</dbReference>
<dbReference type="PANTHER" id="PTHR14879">
    <property type="entry name" value="CASPASE REGULATOR, RING FINGER DOMAIN-CONTAINING"/>
    <property type="match status" value="1"/>
</dbReference>
<dbReference type="Proteomes" id="UP001162640">
    <property type="component" value="Unassembled WGS sequence"/>
</dbReference>
<sequence>MKFSQILSEPAAKPPSSCAFPGCKVPPTKTRSRCKETRYCSKEHQTDHWKVNKKICVAPQKKISAPVPPSPPVPLKGSIKDDEDTCIICLDNVANAKLRPCGHSVTCRDCTDELMKRGEPCPLCRKRISGRDIGKWQSSIGEHGLWPTSLKNLTQLVSGEGLNEYFQKQFNGNEEAYLRWKEVFDVSEIGNAIDVGPDLPLERQVLMISKSEDLVKLRALAKLCSRDFFDDQSLLVVALRRILEVLVLVMPPVVDEKKVRGKKKKQQQKNDLRKLEIFGACAALGKACGFVDDWDDARRYMKRAKEGFW</sequence>
<evidence type="ECO:0000256" key="4">
    <source>
        <dbReference type="PROSITE-ProRule" id="PRU00175"/>
    </source>
</evidence>
<keyword evidence="3" id="KW-0862">Zinc</keyword>
<reference evidence="7" key="1">
    <citation type="journal article" date="2023" name="Commun. Biol.">
        <title>Genome analysis of Parmales, the sister group of diatoms, reveals the evolutionary specialization of diatoms from phago-mixotrophs to photoautotrophs.</title>
        <authorList>
            <person name="Ban H."/>
            <person name="Sato S."/>
            <person name="Yoshikawa S."/>
            <person name="Yamada K."/>
            <person name="Nakamura Y."/>
            <person name="Ichinomiya M."/>
            <person name="Sato N."/>
            <person name="Blanc-Mathieu R."/>
            <person name="Endo H."/>
            <person name="Kuwata A."/>
            <person name="Ogata H."/>
        </authorList>
    </citation>
    <scope>NUCLEOTIDE SEQUENCE [LARGE SCALE GENOMIC DNA]</scope>
</reference>
<dbReference type="Pfam" id="PF01753">
    <property type="entry name" value="zf-MYND"/>
    <property type="match status" value="1"/>
</dbReference>
<dbReference type="Gene3D" id="6.10.140.2220">
    <property type="match status" value="1"/>
</dbReference>
<keyword evidence="1" id="KW-0479">Metal-binding</keyword>
<dbReference type="PROSITE" id="PS50089">
    <property type="entry name" value="ZF_RING_2"/>
    <property type="match status" value="1"/>
</dbReference>
<name>A0A9W7B0J2_9STRA</name>
<organism evidence="6 7">
    <name type="scientific">Triparma laevis f. inornata</name>
    <dbReference type="NCBI Taxonomy" id="1714386"/>
    <lineage>
        <taxon>Eukaryota</taxon>
        <taxon>Sar</taxon>
        <taxon>Stramenopiles</taxon>
        <taxon>Ochrophyta</taxon>
        <taxon>Bolidophyceae</taxon>
        <taxon>Parmales</taxon>
        <taxon>Triparmaceae</taxon>
        <taxon>Triparma</taxon>
    </lineage>
</organism>
<dbReference type="EMBL" id="BLQM01000249">
    <property type="protein sequence ID" value="GMH78368.1"/>
    <property type="molecule type" value="Genomic_DNA"/>
</dbReference>